<sequence>MPVTCDTTPSILLLDPSPSLWLLSAHPAPMSLSRRKTADQTSRLVASGTTSNILETPNSLQAEVSPAQGQAHSDPVAAPADHSVQLKDIASGVKVLKLLHSHRVYESLIQESQQRCRGPLLHHKVLDDIMQAICKVLDEAASNGLEQTLAKVSARKFDNTSRPLVPRKSMAVQEYVSLFTEDLLRWEATGNVLAVAGRALVATPDNDTLLKENQLPDRAHLLSRIAEACSFCLSWCTQSSCSNELTISLQVNDLMFKTQQRGDSIKMPPKPALPLLFMALLLTVHIIKVTKHGIVLDNSLLASTSPASTSKAIKTAMTPGFSQGGKEAASRPHSMSTSCRVDRLSVQSRHPLPKALRILDEAQNRNEADRHVDASNTLTLLSTYLDDLHSRFLLLTPMAEIFAHASCQADQQTLYYGIPCAMVLAQELRVSKRTQDKPSAALPTAETIRNLCAFLSTLSWVASPSHGDFQVCTDAQRRLSQLVDEVLSRIDTPLSSADPPLASDELFDPAFEWLDYGTLDFGEAIFG</sequence>
<feature type="compositionally biased region" description="Polar residues" evidence="1">
    <location>
        <begin position="39"/>
        <end position="52"/>
    </location>
</feature>
<dbReference type="AlphaFoldDB" id="A0A136J3K2"/>
<organism evidence="2 3">
    <name type="scientific">Microdochium bolleyi</name>
    <dbReference type="NCBI Taxonomy" id="196109"/>
    <lineage>
        <taxon>Eukaryota</taxon>
        <taxon>Fungi</taxon>
        <taxon>Dikarya</taxon>
        <taxon>Ascomycota</taxon>
        <taxon>Pezizomycotina</taxon>
        <taxon>Sordariomycetes</taxon>
        <taxon>Xylariomycetidae</taxon>
        <taxon>Xylariales</taxon>
        <taxon>Microdochiaceae</taxon>
        <taxon>Microdochium</taxon>
    </lineage>
</organism>
<evidence type="ECO:0000256" key="1">
    <source>
        <dbReference type="SAM" id="MobiDB-lite"/>
    </source>
</evidence>
<feature type="region of interest" description="Disordered" evidence="1">
    <location>
        <begin position="31"/>
        <end position="52"/>
    </location>
</feature>
<dbReference type="InParanoid" id="A0A136J3K2"/>
<dbReference type="Proteomes" id="UP000070501">
    <property type="component" value="Unassembled WGS sequence"/>
</dbReference>
<proteinExistence type="predicted"/>
<dbReference type="OrthoDB" id="4898680at2759"/>
<keyword evidence="3" id="KW-1185">Reference proteome</keyword>
<accession>A0A136J3K2</accession>
<reference evidence="3" key="1">
    <citation type="submission" date="2016-02" db="EMBL/GenBank/DDBJ databases">
        <title>Draft genome sequence of Microdochium bolleyi, a fungal endophyte of beachgrass.</title>
        <authorList>
            <consortium name="DOE Joint Genome Institute"/>
            <person name="David A.S."/>
            <person name="May G."/>
            <person name="Haridas S."/>
            <person name="Lim J."/>
            <person name="Wang M."/>
            <person name="Labutti K."/>
            <person name="Lipzen A."/>
            <person name="Barry K."/>
            <person name="Grigoriev I.V."/>
        </authorList>
    </citation>
    <scope>NUCLEOTIDE SEQUENCE [LARGE SCALE GENOMIC DNA]</scope>
    <source>
        <strain evidence="3">J235TASD1</strain>
    </source>
</reference>
<name>A0A136J3K2_9PEZI</name>
<evidence type="ECO:0000313" key="2">
    <source>
        <dbReference type="EMBL" id="KXJ91755.1"/>
    </source>
</evidence>
<evidence type="ECO:0000313" key="3">
    <source>
        <dbReference type="Proteomes" id="UP000070501"/>
    </source>
</evidence>
<dbReference type="EMBL" id="KQ964249">
    <property type="protein sequence ID" value="KXJ91755.1"/>
    <property type="molecule type" value="Genomic_DNA"/>
</dbReference>
<protein>
    <submittedName>
        <fullName evidence="2">Uncharacterized protein</fullName>
    </submittedName>
</protein>
<gene>
    <name evidence="2" type="ORF">Micbo1qcDRAFT_174786</name>
</gene>